<dbReference type="Gene3D" id="2.30.110.50">
    <property type="match status" value="1"/>
</dbReference>
<dbReference type="RefSeq" id="WP_141912316.1">
    <property type="nucleotide sequence ID" value="NZ_AP019717.1"/>
</dbReference>
<protein>
    <submittedName>
        <fullName evidence="1">Uncharacterized protein</fullName>
    </submittedName>
</protein>
<sequence>MEALYKLRIDSPYEILEIEDIKIKSIPNEHGYLYLKCLIDDNINERYSVEASTNDKIKVYEETNDKDEEATIFNGIIQNIITIHDNGVYYLEIEALTSSSELDIEEKSRSFQDVEMSYDELINEILKDYSGYSFTQCMDRPEEIGHPLFQYKETDFEFLKRIASYIGIDIHCDIINKNNMFYFGKPVKKELVLGDDIAYKSHQNIGAYNRARAERQINFSSIEYVYYEVKTKISSETGAVVWFKNVEFYVYSYESEYINGELIYTYRLCRKSAVWQEKIHNRKLKGISLEGEVLEVSGEHVKLHLSIDENQEVSKAAWFRYAPPTGNLMYSMPIVGTSARLYFSNEMCVEPIVTGCVRTNGSSCEQFSDTSNRYFATESDNHLDMLPGAVNFSRPGLSVNLNDDDGISLNSSSSLYAGAGSIILDAGKVLIIAKDKVTIDKNKQSTLSIENECYTDASGVVYENGSCREAFEAFTDDEPTAGVVAAFGVAAKALLVGAVAGINSAFSSLGGESAITASDNSSIPLEGEELGKREDVEVYDSKKAYGGEYVKTQAGDDTWILGKACPNGTGSVFVPVDPSAAIDHRGTLLNHVKTFGWAAFNTVNETIDDIKIAKDYVCAAVSSVFNKDAEYNYLSDIEYLKEDKERINEFCKDKSPYKAAYEADNSIINLAMAVDGIGSIFSAPKNAFKAGEALIGGIKVVGASGAVIDMTKISGIALEGIGSAALSIAGALEAGAGIYNMSGGSGESSMGSDGLTSEQRKEFNERLKNAKTQDEKNRIQYERNIVKRENQGKEPLDYDEWLDRAERARENSNRGYANEKSGREALQKQYPDKEVINSNSKDNVVILTDETGTNFRPDSVCYNEDGGYRIIHDNKDLSGKDPYLCDSPQLRAEREAAKADGGQHIITVTSNKSFVDGNPIVKISVPVARDSKIYYVDKESKVITHIWSDGKWIKI</sequence>
<dbReference type="SUPFAM" id="SSF69279">
    <property type="entry name" value="Phage tail proteins"/>
    <property type="match status" value="1"/>
</dbReference>
<dbReference type="AlphaFoldDB" id="A0AAP9RIZ2"/>
<proteinExistence type="predicted"/>
<name>A0AAP9RIZ2_CLOBU</name>
<gene>
    <name evidence="1" type="ORF">FF104_20765</name>
</gene>
<dbReference type="GeneID" id="92946651"/>
<evidence type="ECO:0000313" key="2">
    <source>
        <dbReference type="Proteomes" id="UP000515243"/>
    </source>
</evidence>
<reference evidence="1 2" key="1">
    <citation type="submission" date="2019-05" db="EMBL/GenBank/DDBJ databases">
        <authorList>
            <person name="Schori C."/>
            <person name="Ahrens C."/>
        </authorList>
    </citation>
    <scope>NUCLEOTIDE SEQUENCE [LARGE SCALE GENOMIC DNA]</scope>
    <source>
        <strain evidence="1 2">DSM 10702</strain>
    </source>
</reference>
<evidence type="ECO:0000313" key="1">
    <source>
        <dbReference type="EMBL" id="QMW93330.1"/>
    </source>
</evidence>
<organism evidence="1 2">
    <name type="scientific">Clostridium butyricum</name>
    <dbReference type="NCBI Taxonomy" id="1492"/>
    <lineage>
        <taxon>Bacteria</taxon>
        <taxon>Bacillati</taxon>
        <taxon>Bacillota</taxon>
        <taxon>Clostridia</taxon>
        <taxon>Eubacteriales</taxon>
        <taxon>Clostridiaceae</taxon>
        <taxon>Clostridium</taxon>
    </lineage>
</organism>
<accession>A0AAP9RIZ2</accession>
<dbReference type="EMBL" id="CP040627">
    <property type="protein sequence ID" value="QMW93330.1"/>
    <property type="molecule type" value="Genomic_DNA"/>
</dbReference>
<dbReference type="Proteomes" id="UP000515243">
    <property type="component" value="Chromosome 2"/>
</dbReference>
<dbReference type="Gene3D" id="3.55.50.10">
    <property type="entry name" value="Baseplate protein-like domains"/>
    <property type="match status" value="1"/>
</dbReference>